<dbReference type="Proteomes" id="UP000767291">
    <property type="component" value="Unassembled WGS sequence"/>
</dbReference>
<feature type="transmembrane region" description="Helical" evidence="6">
    <location>
        <begin position="104"/>
        <end position="127"/>
    </location>
</feature>
<dbReference type="Gene3D" id="1.20.1250.20">
    <property type="entry name" value="MFS general substrate transporter like domains"/>
    <property type="match status" value="1"/>
</dbReference>
<dbReference type="PROSITE" id="PS50850">
    <property type="entry name" value="MFS"/>
    <property type="match status" value="1"/>
</dbReference>
<feature type="transmembrane region" description="Helical" evidence="6">
    <location>
        <begin position="222"/>
        <end position="247"/>
    </location>
</feature>
<dbReference type="EMBL" id="JAGGJX010000005">
    <property type="protein sequence ID" value="MBP1855893.1"/>
    <property type="molecule type" value="Genomic_DNA"/>
</dbReference>
<feature type="transmembrane region" description="Helical" evidence="6">
    <location>
        <begin position="139"/>
        <end position="162"/>
    </location>
</feature>
<protein>
    <submittedName>
        <fullName evidence="8">MFS family permease</fullName>
    </submittedName>
</protein>
<evidence type="ECO:0000256" key="3">
    <source>
        <dbReference type="ARBA" id="ARBA00022692"/>
    </source>
</evidence>
<reference evidence="8 9" key="1">
    <citation type="submission" date="2021-03" db="EMBL/GenBank/DDBJ databases">
        <title>Genomic Encyclopedia of Type Strains, Phase IV (KMG-IV): sequencing the most valuable type-strain genomes for metagenomic binning, comparative biology and taxonomic classification.</title>
        <authorList>
            <person name="Goeker M."/>
        </authorList>
    </citation>
    <scope>NUCLEOTIDE SEQUENCE [LARGE SCALE GENOMIC DNA]</scope>
    <source>
        <strain evidence="8 9">DSM 1289</strain>
    </source>
</reference>
<evidence type="ECO:0000256" key="4">
    <source>
        <dbReference type="ARBA" id="ARBA00022989"/>
    </source>
</evidence>
<feature type="transmembrane region" description="Helical" evidence="6">
    <location>
        <begin position="363"/>
        <end position="388"/>
    </location>
</feature>
<dbReference type="RefSeq" id="WP_209457285.1">
    <property type="nucleotide sequence ID" value="NZ_BAAACS010000019.1"/>
</dbReference>
<keyword evidence="9" id="KW-1185">Reference proteome</keyword>
<proteinExistence type="predicted"/>
<evidence type="ECO:0000256" key="6">
    <source>
        <dbReference type="SAM" id="Phobius"/>
    </source>
</evidence>
<dbReference type="PANTHER" id="PTHR11662:SF399">
    <property type="entry name" value="FI19708P1-RELATED"/>
    <property type="match status" value="1"/>
</dbReference>
<feature type="transmembrane region" description="Helical" evidence="6">
    <location>
        <begin position="52"/>
        <end position="75"/>
    </location>
</feature>
<dbReference type="InterPro" id="IPR036259">
    <property type="entry name" value="MFS_trans_sf"/>
</dbReference>
<keyword evidence="3 6" id="KW-0812">Transmembrane</keyword>
<evidence type="ECO:0000256" key="1">
    <source>
        <dbReference type="ARBA" id="ARBA00004651"/>
    </source>
</evidence>
<name>A0ABS4ED81_9FIRM</name>
<evidence type="ECO:0000256" key="5">
    <source>
        <dbReference type="ARBA" id="ARBA00023136"/>
    </source>
</evidence>
<comment type="caution">
    <text evidence="8">The sequence shown here is derived from an EMBL/GenBank/DDBJ whole genome shotgun (WGS) entry which is preliminary data.</text>
</comment>
<keyword evidence="2" id="KW-0813">Transport</keyword>
<feature type="domain" description="Major facilitator superfamily (MFS) profile" evidence="7">
    <location>
        <begin position="1"/>
        <end position="418"/>
    </location>
</feature>
<dbReference type="SUPFAM" id="SSF103473">
    <property type="entry name" value="MFS general substrate transporter"/>
    <property type="match status" value="1"/>
</dbReference>
<feature type="transmembrane region" description="Helical" evidence="6">
    <location>
        <begin position="394"/>
        <end position="414"/>
    </location>
</feature>
<evidence type="ECO:0000259" key="7">
    <source>
        <dbReference type="PROSITE" id="PS50850"/>
    </source>
</evidence>
<organism evidence="8 9">
    <name type="scientific">Metaclostridioides mangenotii</name>
    <dbReference type="NCBI Taxonomy" id="1540"/>
    <lineage>
        <taxon>Bacteria</taxon>
        <taxon>Bacillati</taxon>
        <taxon>Bacillota</taxon>
        <taxon>Clostridia</taxon>
        <taxon>Peptostreptococcales</taxon>
        <taxon>Peptostreptococcaceae</taxon>
        <taxon>Metaclostridioides</taxon>
    </lineage>
</organism>
<gene>
    <name evidence="8" type="ORF">J2Z43_002294</name>
</gene>
<sequence>MANTEGTNKNNAYGWYIAILSASIGCLLSAGFPQFSMAVVYLSEKMQVSQDILLIGDTVKTIAVVISMMISGFCFKALGAKKTILLGMLLTVIPQSIFPYNNSVFIFFVLKFIQGFTSIVFPVFLLIIMDWVKDTQTGIATAAFNGIFYGGGGIGATFAGFVINKWGWVASFHAISIAIVAICLLWIFTVKEREHSANELAAEETVKLEAQSSKKKGVSISVLLKMPVVYCLILAFIPTTFAVQAISVDLPLYGSSLGYSEIQNGNLGVAVTIGMISACLISGKCSDYFASKSKNKAIGRIGVLMAGSIIIVASILVLLISSSGSFSVLYAAVLFFSFGASWGLGVFYSVLPDVFSEETLTISTGFIGGFGDMMMPIAPFVVGVIFGVRGLWTVGWGVCAALALIGVFACLTLIKIVSKHNGKSIA</sequence>
<evidence type="ECO:0000256" key="2">
    <source>
        <dbReference type="ARBA" id="ARBA00022448"/>
    </source>
</evidence>
<feature type="transmembrane region" description="Helical" evidence="6">
    <location>
        <begin position="82"/>
        <end position="98"/>
    </location>
</feature>
<evidence type="ECO:0000313" key="8">
    <source>
        <dbReference type="EMBL" id="MBP1855893.1"/>
    </source>
</evidence>
<evidence type="ECO:0000313" key="9">
    <source>
        <dbReference type="Proteomes" id="UP000767291"/>
    </source>
</evidence>
<feature type="transmembrane region" description="Helical" evidence="6">
    <location>
        <begin position="301"/>
        <end position="322"/>
    </location>
</feature>
<feature type="transmembrane region" description="Helical" evidence="6">
    <location>
        <begin position="168"/>
        <end position="188"/>
    </location>
</feature>
<dbReference type="Pfam" id="PF07690">
    <property type="entry name" value="MFS_1"/>
    <property type="match status" value="1"/>
</dbReference>
<dbReference type="InterPro" id="IPR011701">
    <property type="entry name" value="MFS"/>
</dbReference>
<dbReference type="PANTHER" id="PTHR11662">
    <property type="entry name" value="SOLUTE CARRIER FAMILY 17"/>
    <property type="match status" value="1"/>
</dbReference>
<feature type="transmembrane region" description="Helical" evidence="6">
    <location>
        <begin position="12"/>
        <end position="32"/>
    </location>
</feature>
<dbReference type="InterPro" id="IPR050382">
    <property type="entry name" value="MFS_Na/Anion_cotransporter"/>
</dbReference>
<keyword evidence="5 6" id="KW-0472">Membrane</keyword>
<comment type="subcellular location">
    <subcellularLocation>
        <location evidence="1">Cell membrane</location>
        <topology evidence="1">Multi-pass membrane protein</topology>
    </subcellularLocation>
</comment>
<dbReference type="InterPro" id="IPR020846">
    <property type="entry name" value="MFS_dom"/>
</dbReference>
<feature type="transmembrane region" description="Helical" evidence="6">
    <location>
        <begin position="328"/>
        <end position="351"/>
    </location>
</feature>
<feature type="transmembrane region" description="Helical" evidence="6">
    <location>
        <begin position="267"/>
        <end position="289"/>
    </location>
</feature>
<accession>A0ABS4ED81</accession>
<keyword evidence="4 6" id="KW-1133">Transmembrane helix</keyword>